<sequence length="8" mass="929">IQPIKALF</sequence>
<reference evidence="1" key="1">
    <citation type="journal article" date="2012" name="Mol. Plant Microbe Interact.">
        <title>A highly conserved effector in Fusarium oxysporum is required for full virulence on Arabidopsis.</title>
        <authorList>
            <person name="Thatcher L.F."/>
            <person name="Gardiner D.M."/>
            <person name="Kazan K."/>
            <person name="Manners J."/>
        </authorList>
    </citation>
    <scope>NUCLEOTIDE SEQUENCE [LARGE SCALE GENOMIC DNA]</scope>
    <source>
        <strain evidence="1">Fo5176</strain>
    </source>
</reference>
<accession>F9FG75</accession>
<gene>
    <name evidence="1" type="ORF">FOXB_05404</name>
</gene>
<name>F9FG75_FUSOF</name>
<comment type="caution">
    <text evidence="1">The sequence shown here is derived from an EMBL/GenBank/DDBJ whole genome shotgun (WGS) entry which is preliminary data.</text>
</comment>
<organism evidence="1">
    <name type="scientific">Fusarium oxysporum (strain Fo5176)</name>
    <name type="common">Fusarium vascular wilt</name>
    <dbReference type="NCBI Taxonomy" id="660025"/>
    <lineage>
        <taxon>Eukaryota</taxon>
        <taxon>Fungi</taxon>
        <taxon>Dikarya</taxon>
        <taxon>Ascomycota</taxon>
        <taxon>Pezizomycotina</taxon>
        <taxon>Sordariomycetes</taxon>
        <taxon>Hypocreomycetidae</taxon>
        <taxon>Hypocreales</taxon>
        <taxon>Nectriaceae</taxon>
        <taxon>Fusarium</taxon>
        <taxon>Fusarium oxysporum species complex</taxon>
    </lineage>
</organism>
<proteinExistence type="predicted"/>
<feature type="non-terminal residue" evidence="1">
    <location>
        <position position="1"/>
    </location>
</feature>
<dbReference type="EMBL" id="AFQF01001722">
    <property type="protein sequence ID" value="EGU84082.1"/>
    <property type="molecule type" value="Genomic_DNA"/>
</dbReference>
<evidence type="ECO:0000313" key="1">
    <source>
        <dbReference type="EMBL" id="EGU84082.1"/>
    </source>
</evidence>
<protein>
    <submittedName>
        <fullName evidence="1">Uncharacterized protein</fullName>
    </submittedName>
</protein>